<accession>A0A6J4TIQ6</accession>
<proteinExistence type="predicted"/>
<reference evidence="1" key="1">
    <citation type="submission" date="2020-02" db="EMBL/GenBank/DDBJ databases">
        <authorList>
            <person name="Meier V. D."/>
        </authorList>
    </citation>
    <scope>NUCLEOTIDE SEQUENCE</scope>
    <source>
        <strain evidence="1">AVDCRST_MAG91</strain>
    </source>
</reference>
<evidence type="ECO:0000313" key="1">
    <source>
        <dbReference type="EMBL" id="CAA9523727.1"/>
    </source>
</evidence>
<name>A0A6J4TIQ6_9SPHN</name>
<protein>
    <submittedName>
        <fullName evidence="1">Uncharacterized protein</fullName>
    </submittedName>
</protein>
<dbReference type="AlphaFoldDB" id="A0A6J4TIQ6"/>
<gene>
    <name evidence="1" type="ORF">AVDCRST_MAG91-2359</name>
</gene>
<dbReference type="EMBL" id="CADCVX010000429">
    <property type="protein sequence ID" value="CAA9523727.1"/>
    <property type="molecule type" value="Genomic_DNA"/>
</dbReference>
<sequence>RSPRPRCSSMRSADETCRPRPAFATRWWSAGPRRRSARA</sequence>
<feature type="non-terminal residue" evidence="1">
    <location>
        <position position="39"/>
    </location>
</feature>
<feature type="non-terminal residue" evidence="1">
    <location>
        <position position="1"/>
    </location>
</feature>
<organism evidence="1">
    <name type="scientific">uncultured Sphingomonadaceae bacterium</name>
    <dbReference type="NCBI Taxonomy" id="169976"/>
    <lineage>
        <taxon>Bacteria</taxon>
        <taxon>Pseudomonadati</taxon>
        <taxon>Pseudomonadota</taxon>
        <taxon>Alphaproteobacteria</taxon>
        <taxon>Sphingomonadales</taxon>
        <taxon>Sphingomonadaceae</taxon>
        <taxon>environmental samples</taxon>
    </lineage>
</organism>